<dbReference type="InterPro" id="IPR023779">
    <property type="entry name" value="Chromodomain_CS"/>
</dbReference>
<dbReference type="PANTHER" id="PTHR45623">
    <property type="entry name" value="CHROMODOMAIN-HELICASE-DNA-BINDING PROTEIN 3-RELATED-RELATED"/>
    <property type="match status" value="1"/>
</dbReference>
<dbReference type="Pfam" id="PF23588">
    <property type="entry name" value="HTH_CHD1_Hrp3"/>
    <property type="match status" value="1"/>
</dbReference>
<dbReference type="InterPro" id="IPR023780">
    <property type="entry name" value="Chromo_domain"/>
</dbReference>
<dbReference type="InterPro" id="IPR016197">
    <property type="entry name" value="Chromo-like_dom_sf"/>
</dbReference>
<evidence type="ECO:0000256" key="3">
    <source>
        <dbReference type="ARBA" id="ARBA00022741"/>
    </source>
</evidence>
<dbReference type="GO" id="GO:0140658">
    <property type="term" value="F:ATP-dependent chromatin remodeler activity"/>
    <property type="evidence" value="ECO:0007669"/>
    <property type="project" value="TreeGrafter"/>
</dbReference>
<dbReference type="Gene3D" id="2.40.50.40">
    <property type="match status" value="2"/>
</dbReference>
<feature type="region of interest" description="Disordered" evidence="11">
    <location>
        <begin position="93"/>
        <end position="125"/>
    </location>
</feature>
<keyword evidence="2" id="KW-0677">Repeat</keyword>
<dbReference type="PANTHER" id="PTHR45623:SF7">
    <property type="entry name" value="CHROMODOMAIN-HELICASE-DNA-BINDING PROTEIN 1"/>
    <property type="match status" value="1"/>
</dbReference>
<dbReference type="InterPro" id="IPR025260">
    <property type="entry name" value="CHD1-like_C"/>
</dbReference>
<dbReference type="FunFam" id="3.40.50.300:FF:000130">
    <property type="entry name" value="Chromodomain-helicase-DNA-binding protein 2 isoform 1"/>
    <property type="match status" value="1"/>
</dbReference>
<dbReference type="GO" id="GO:0016887">
    <property type="term" value="F:ATP hydrolysis activity"/>
    <property type="evidence" value="ECO:0007669"/>
    <property type="project" value="TreeGrafter"/>
</dbReference>
<evidence type="ECO:0000256" key="4">
    <source>
        <dbReference type="ARBA" id="ARBA00022801"/>
    </source>
</evidence>
<dbReference type="PROSITE" id="PS50013">
    <property type="entry name" value="CHROMO_2"/>
    <property type="match status" value="2"/>
</dbReference>
<evidence type="ECO:0000259" key="13">
    <source>
        <dbReference type="PROSITE" id="PS51192"/>
    </source>
</evidence>
<dbReference type="PROSITE" id="PS00598">
    <property type="entry name" value="CHROMO_1"/>
    <property type="match status" value="2"/>
</dbReference>
<feature type="region of interest" description="Disordered" evidence="11">
    <location>
        <begin position="1235"/>
        <end position="1257"/>
    </location>
</feature>
<dbReference type="Gene3D" id="3.40.50.300">
    <property type="entry name" value="P-loop containing nucleotide triphosphate hydrolases"/>
    <property type="match status" value="1"/>
</dbReference>
<keyword evidence="3" id="KW-0547">Nucleotide-binding</keyword>
<dbReference type="SMART" id="SM01176">
    <property type="entry name" value="DUF4208"/>
    <property type="match status" value="1"/>
</dbReference>
<dbReference type="GO" id="GO:0042393">
    <property type="term" value="F:histone binding"/>
    <property type="evidence" value="ECO:0007669"/>
    <property type="project" value="TreeGrafter"/>
</dbReference>
<dbReference type="GO" id="GO:0003677">
    <property type="term" value="F:DNA binding"/>
    <property type="evidence" value="ECO:0007669"/>
    <property type="project" value="UniProtKB-KW"/>
</dbReference>
<feature type="domain" description="Chromo" evidence="12">
    <location>
        <begin position="278"/>
        <end position="341"/>
    </location>
</feature>
<dbReference type="Pfam" id="PF00176">
    <property type="entry name" value="SNF2-rel_dom"/>
    <property type="match status" value="1"/>
</dbReference>
<dbReference type="PROSITE" id="PS51194">
    <property type="entry name" value="HELICASE_CTER"/>
    <property type="match status" value="1"/>
</dbReference>
<evidence type="ECO:0000313" key="15">
    <source>
        <dbReference type="Ensembl" id="ENSSANP00000082819.1"/>
    </source>
</evidence>
<proteinExistence type="predicted"/>
<dbReference type="Pfam" id="PF00271">
    <property type="entry name" value="Helicase_C"/>
    <property type="match status" value="1"/>
</dbReference>
<dbReference type="SMART" id="SM00490">
    <property type="entry name" value="HELICc"/>
    <property type="match status" value="1"/>
</dbReference>
<dbReference type="SMART" id="SM00487">
    <property type="entry name" value="DEXDc"/>
    <property type="match status" value="1"/>
</dbReference>
<reference evidence="15" key="1">
    <citation type="submission" date="2025-08" db="UniProtKB">
        <authorList>
            <consortium name="Ensembl"/>
        </authorList>
    </citation>
    <scope>IDENTIFICATION</scope>
</reference>
<dbReference type="InterPro" id="IPR049730">
    <property type="entry name" value="SNF2/RAD54-like_C"/>
</dbReference>
<reference evidence="15" key="2">
    <citation type="submission" date="2025-09" db="UniProtKB">
        <authorList>
            <consortium name="Ensembl"/>
        </authorList>
    </citation>
    <scope>IDENTIFICATION</scope>
</reference>
<dbReference type="Pfam" id="PF00385">
    <property type="entry name" value="Chromo"/>
    <property type="match status" value="2"/>
</dbReference>
<dbReference type="Pfam" id="PF13907">
    <property type="entry name" value="CHD1-like_C"/>
    <property type="match status" value="1"/>
</dbReference>
<dbReference type="FunFam" id="2.40.50.40:FF:000014">
    <property type="entry name" value="Chromodomain-helicase-DNA-binding protein 2 isoform 1"/>
    <property type="match status" value="1"/>
</dbReference>
<dbReference type="InterPro" id="IPR027417">
    <property type="entry name" value="P-loop_NTPase"/>
</dbReference>
<feature type="compositionally biased region" description="Basic and acidic residues" evidence="11">
    <location>
        <begin position="1418"/>
        <end position="1441"/>
    </location>
</feature>
<feature type="compositionally biased region" description="Basic and acidic residues" evidence="11">
    <location>
        <begin position="42"/>
        <end position="59"/>
    </location>
</feature>
<keyword evidence="9" id="KW-0539">Nucleus</keyword>
<dbReference type="GO" id="GO:0005524">
    <property type="term" value="F:ATP binding"/>
    <property type="evidence" value="ECO:0007669"/>
    <property type="project" value="UniProtKB-KW"/>
</dbReference>
<evidence type="ECO:0000259" key="14">
    <source>
        <dbReference type="PROSITE" id="PS51194"/>
    </source>
</evidence>
<dbReference type="Pfam" id="PF18375">
    <property type="entry name" value="CDH1_2_SANT_HL1"/>
    <property type="match status" value="1"/>
</dbReference>
<organism evidence="15 16">
    <name type="scientific">Sinocyclocheilus anshuiensis</name>
    <dbReference type="NCBI Taxonomy" id="1608454"/>
    <lineage>
        <taxon>Eukaryota</taxon>
        <taxon>Metazoa</taxon>
        <taxon>Chordata</taxon>
        <taxon>Craniata</taxon>
        <taxon>Vertebrata</taxon>
        <taxon>Euteleostomi</taxon>
        <taxon>Actinopterygii</taxon>
        <taxon>Neopterygii</taxon>
        <taxon>Teleostei</taxon>
        <taxon>Ostariophysi</taxon>
        <taxon>Cypriniformes</taxon>
        <taxon>Cyprinidae</taxon>
        <taxon>Cyprininae</taxon>
        <taxon>Sinocyclocheilus</taxon>
    </lineage>
</organism>
<dbReference type="InterPro" id="IPR040793">
    <property type="entry name" value="CDH1_2_SANT_HL1"/>
</dbReference>
<dbReference type="CDD" id="cd18661">
    <property type="entry name" value="CD2_tandem_CHD1-2_like"/>
    <property type="match status" value="1"/>
</dbReference>
<name>A0A671RHY2_9TELE</name>
<dbReference type="Gene3D" id="1.10.10.60">
    <property type="entry name" value="Homeodomain-like"/>
    <property type="match status" value="1"/>
</dbReference>
<evidence type="ECO:0000256" key="7">
    <source>
        <dbReference type="ARBA" id="ARBA00023125"/>
    </source>
</evidence>
<feature type="compositionally biased region" description="Basic and acidic residues" evidence="11">
    <location>
        <begin position="1381"/>
        <end position="1410"/>
    </location>
</feature>
<keyword evidence="16" id="KW-1185">Reference proteome</keyword>
<dbReference type="CDD" id="cd18666">
    <property type="entry name" value="CD1_tandem_CHD1-2_like"/>
    <property type="match status" value="1"/>
</dbReference>
<accession>A0A671RHY2</accession>
<dbReference type="GO" id="GO:0000785">
    <property type="term" value="C:chromatin"/>
    <property type="evidence" value="ECO:0007669"/>
    <property type="project" value="TreeGrafter"/>
</dbReference>
<feature type="region of interest" description="Disordered" evidence="11">
    <location>
        <begin position="970"/>
        <end position="1010"/>
    </location>
</feature>
<keyword evidence="7" id="KW-0238">DNA-binding</keyword>
<dbReference type="CDD" id="cd18793">
    <property type="entry name" value="SF2_C_SNF"/>
    <property type="match status" value="1"/>
</dbReference>
<comment type="subcellular location">
    <subcellularLocation>
        <location evidence="1">Nucleus</location>
    </subcellularLocation>
</comment>
<keyword evidence="5" id="KW-0067">ATP-binding</keyword>
<dbReference type="InterPro" id="IPR038718">
    <property type="entry name" value="SNF2-like_sf"/>
</dbReference>
<evidence type="ECO:0000256" key="2">
    <source>
        <dbReference type="ARBA" id="ARBA00022737"/>
    </source>
</evidence>
<comment type="catalytic activity">
    <reaction evidence="10">
        <text>ATP + H2O = ADP + phosphate + H(+)</text>
        <dbReference type="Rhea" id="RHEA:13065"/>
        <dbReference type="ChEBI" id="CHEBI:15377"/>
        <dbReference type="ChEBI" id="CHEBI:15378"/>
        <dbReference type="ChEBI" id="CHEBI:30616"/>
        <dbReference type="ChEBI" id="CHEBI:43474"/>
        <dbReference type="ChEBI" id="CHEBI:456216"/>
    </reaction>
</comment>
<feature type="region of interest" description="Disordered" evidence="11">
    <location>
        <begin position="1"/>
        <end position="59"/>
    </location>
</feature>
<dbReference type="SMART" id="SM00298">
    <property type="entry name" value="CHROMO"/>
    <property type="match status" value="2"/>
</dbReference>
<dbReference type="SUPFAM" id="SSF52540">
    <property type="entry name" value="P-loop containing nucleoside triphosphate hydrolases"/>
    <property type="match status" value="2"/>
</dbReference>
<evidence type="ECO:0000256" key="8">
    <source>
        <dbReference type="ARBA" id="ARBA00023163"/>
    </source>
</evidence>
<dbReference type="Gene3D" id="3.40.50.10810">
    <property type="entry name" value="Tandem AAA-ATPase domain"/>
    <property type="match status" value="1"/>
</dbReference>
<dbReference type="InterPro" id="IPR000330">
    <property type="entry name" value="SNF2_N"/>
</dbReference>
<evidence type="ECO:0000256" key="1">
    <source>
        <dbReference type="ARBA" id="ARBA00004123"/>
    </source>
</evidence>
<dbReference type="Proteomes" id="UP000472260">
    <property type="component" value="Unassembled WGS sequence"/>
</dbReference>
<keyword evidence="6" id="KW-0805">Transcription regulation</keyword>
<dbReference type="GO" id="GO:0005634">
    <property type="term" value="C:nucleus"/>
    <property type="evidence" value="ECO:0007669"/>
    <property type="project" value="UniProtKB-SubCell"/>
</dbReference>
<dbReference type="GO" id="GO:0034728">
    <property type="term" value="P:nucleosome organization"/>
    <property type="evidence" value="ECO:0007669"/>
    <property type="project" value="TreeGrafter"/>
</dbReference>
<protein>
    <submittedName>
        <fullName evidence="15">Chromodomain-helicase-DNA-binding protein 1-like</fullName>
    </submittedName>
</protein>
<evidence type="ECO:0000256" key="10">
    <source>
        <dbReference type="ARBA" id="ARBA00049360"/>
    </source>
</evidence>
<evidence type="ECO:0000313" key="16">
    <source>
        <dbReference type="Proteomes" id="UP000472260"/>
    </source>
</evidence>
<feature type="region of interest" description="Disordered" evidence="11">
    <location>
        <begin position="1381"/>
        <end position="1441"/>
    </location>
</feature>
<evidence type="ECO:0000256" key="5">
    <source>
        <dbReference type="ARBA" id="ARBA00022840"/>
    </source>
</evidence>
<evidence type="ECO:0000256" key="6">
    <source>
        <dbReference type="ARBA" id="ARBA00023015"/>
    </source>
</evidence>
<keyword evidence="8" id="KW-0804">Transcription</keyword>
<feature type="domain" description="Helicase C-terminal" evidence="14">
    <location>
        <begin position="680"/>
        <end position="831"/>
    </location>
</feature>
<keyword evidence="4" id="KW-0378">Hydrolase</keyword>
<feature type="domain" description="Helicase ATP-binding" evidence="13">
    <location>
        <begin position="381"/>
        <end position="551"/>
    </location>
</feature>
<dbReference type="InterPro" id="IPR000953">
    <property type="entry name" value="Chromo/chromo_shadow_dom"/>
</dbReference>
<dbReference type="FunFam" id="2.40.50.40:FF:000008">
    <property type="entry name" value="Chromodomain-helicase-DNA-binding protein 2 isoform 1"/>
    <property type="match status" value="1"/>
</dbReference>
<sequence length="1441" mass="166037">INSDDESGSGSGSGSGSSSSSSSSSSSQSGSSDSGSGSDSGSHSDSEKSKEKNDQDNKIDGAAVSFIKLLCKVVRCKGGNATFMLIKANARNGKNSKAPKKKPSRSSSDEEDDYKKALAGPRRQATVNVSYKEDEELKTDSDDLVEVCGEDVPPPEEDEFETLERVMEVRIGRKGATGAVTTVYAVEADGDPNANFDPSRQPGEVQYLMKWKNWSHIHNTWETEETLKQQNVKGMKKLDNFKKKDQEKKKWLKAASPEDVEYFNCQQELMDDLHSQYQLVERIIGHSNQKSAAGYPDYLCKWQGLSYFECSWEDGALIARKFQKCIDEYMSRNQCRTIPSRECKVLKQRPRFVPMKKQPLYIGADGLELRDYQLEGLNWMAHSWCKGNSCILADEMGLGKTIQTISFLNYLFHEHQLYGPFLLVVPLSTLTSWQREIQLWAPQINVVVYLGDISSRNMIRTHEWMHPQTKRLKFNILLTTYEILLKDKSFLGNVSWAFIGVDEAHRLKNDDSLLYKTMIEFKSNHRLLITGTPLQNSLKELWSLLHFIMPEKFHSWELFEEEHGKGRDSGYTSLHKELEPFLLRRVKKDVEKSLPAKVEQILRVEMSAVQKQYYKWILTRNYKALSKGTKGSKSGFLNVMMELKKCCNHCYLIKSPEDNEFYNRQEGLQHLIRSSGKLILLDKLLVRLKERGHRVLIFSQMVRMLDILAEYLKYRQFLFQRLDGSIKGEMRKQALDHFNAEGSEDFCFLLSTRAGGLGINLASADTVVIFDSDWNPQNDLQAQARAHRIGQKKQVNIYRLVTKGSVEEEIIERAKKKMVLDHLVIQRMDTTGKTVLDTGAAPSSSTPFNKEELSAILKFGAEELFKESEGEEQEPQEMDIDEILKRAETRENDPGPSTVGEELLSQFKVANFSMMEEEEIDMDTERDGRHDMNWDDIIPEEQRRRLEEEERQKELAEIYLLPRMRKCAKQVSQSYSGRRSRNRRYSGSDSDSVSDRKRPKKRGRPRTIPRENIKGFTDAEIRRFIKSYKKFGGPLERLDAIARDAELVDKSEHDLRRLAETVHNGCLKTLRENPCGPERRPTFRISGVQVNAKLVISHEEELAPLHKAIPADPEERKRKMTCFTTHFDIEWGKEDDSSLLIGIYEYGYGSWEMIKMDPDLNLTHKLLPDDPDKKPQAKQLQTRADYLIKLLSKDLAKKEAQKQAGTVSHADYTQSSQITAQHHLAVEVKAEVREKKADTPVHTPSGGDALPLSDESEELDQKTFSVCKERMRPVKAALKQLDRPEKGLSEREQLEHTRQCLIKIGDHITECLREYTNPEQIKQWRKNLWIFVSKFTEFDARKLHKLYKHAIKKRQENAQVRTLFSEILCYGSDIFRDSYSSDRHHSSRYHEHSKDRHAGDSHRKSSDARKRPYSFSNGKDHRERERDQYRERGERQDSRCF</sequence>
<evidence type="ECO:0000259" key="12">
    <source>
        <dbReference type="PROSITE" id="PS50013"/>
    </source>
</evidence>
<feature type="compositionally biased region" description="Low complexity" evidence="11">
    <location>
        <begin position="16"/>
        <end position="41"/>
    </location>
</feature>
<dbReference type="FunFam" id="3.40.50.10810:FF:000007">
    <property type="entry name" value="Chromodomain-helicase-DNA-binding protein 2 isoform 1"/>
    <property type="match status" value="1"/>
</dbReference>
<dbReference type="SUPFAM" id="SSF54160">
    <property type="entry name" value="Chromo domain-like"/>
    <property type="match status" value="2"/>
</dbReference>
<dbReference type="Ensembl" id="ENSSANT00000088013.1">
    <property type="protein sequence ID" value="ENSSANP00000082819.1"/>
    <property type="gene ID" value="ENSSANG00000039428.1"/>
</dbReference>
<dbReference type="PROSITE" id="PS51192">
    <property type="entry name" value="HELICASE_ATP_BIND_1"/>
    <property type="match status" value="1"/>
</dbReference>
<dbReference type="GO" id="GO:0003682">
    <property type="term" value="F:chromatin binding"/>
    <property type="evidence" value="ECO:0007669"/>
    <property type="project" value="TreeGrafter"/>
</dbReference>
<dbReference type="InterPro" id="IPR014001">
    <property type="entry name" value="Helicase_ATP-bd"/>
</dbReference>
<gene>
    <name evidence="15" type="primary">LOC107665465</name>
</gene>
<dbReference type="InterPro" id="IPR001650">
    <property type="entry name" value="Helicase_C-like"/>
</dbReference>
<feature type="domain" description="Chromo" evidence="12">
    <location>
        <begin position="161"/>
        <end position="253"/>
    </location>
</feature>
<dbReference type="InterPro" id="IPR056302">
    <property type="entry name" value="CHD1-2/Hrp3_HTH"/>
</dbReference>
<feature type="compositionally biased region" description="Basic residues" evidence="11">
    <location>
        <begin position="997"/>
        <end position="1007"/>
    </location>
</feature>
<evidence type="ECO:0000256" key="11">
    <source>
        <dbReference type="SAM" id="MobiDB-lite"/>
    </source>
</evidence>
<evidence type="ECO:0000256" key="9">
    <source>
        <dbReference type="ARBA" id="ARBA00023242"/>
    </source>
</evidence>